<dbReference type="Gene3D" id="3.20.20.190">
    <property type="entry name" value="Phosphatidylinositol (PI) phosphodiesterase"/>
    <property type="match status" value="1"/>
</dbReference>
<feature type="non-terminal residue" evidence="2">
    <location>
        <position position="109"/>
    </location>
</feature>
<dbReference type="SUPFAM" id="SSF51695">
    <property type="entry name" value="PLC-like phosphodiesterases"/>
    <property type="match status" value="1"/>
</dbReference>
<dbReference type="Pfam" id="PF00388">
    <property type="entry name" value="PI-PLC-X"/>
    <property type="match status" value="1"/>
</dbReference>
<dbReference type="GO" id="GO:0016042">
    <property type="term" value="P:lipid catabolic process"/>
    <property type="evidence" value="ECO:0007669"/>
    <property type="project" value="UniProtKB-KW"/>
</dbReference>
<evidence type="ECO:0000313" key="2">
    <source>
        <dbReference type="EMBL" id="CAB4044438.1"/>
    </source>
</evidence>
<dbReference type="InterPro" id="IPR000909">
    <property type="entry name" value="PLipase_C_PInositol-sp_X_dom"/>
</dbReference>
<dbReference type="InterPro" id="IPR001192">
    <property type="entry name" value="PI-PLC_fam"/>
</dbReference>
<keyword evidence="1" id="KW-0442">Lipid degradation</keyword>
<evidence type="ECO:0000256" key="1">
    <source>
        <dbReference type="RuleBase" id="RU361133"/>
    </source>
</evidence>
<keyword evidence="1" id="KW-0443">Lipid metabolism</keyword>
<dbReference type="OrthoDB" id="269822at2759"/>
<dbReference type="GO" id="GO:0032587">
    <property type="term" value="C:ruffle membrane"/>
    <property type="evidence" value="ECO:0007669"/>
    <property type="project" value="TreeGrafter"/>
</dbReference>
<dbReference type="AlphaFoldDB" id="A0A7D9M8K8"/>
<dbReference type="PRINTS" id="PR00390">
    <property type="entry name" value="PHPHLIPASEC"/>
</dbReference>
<keyword evidence="1" id="KW-0378">Hydrolase</keyword>
<comment type="caution">
    <text evidence="2">The sequence shown here is derived from an EMBL/GenBank/DDBJ whole genome shotgun (WGS) entry which is preliminary data.</text>
</comment>
<dbReference type="PANTHER" id="PTHR10336:SF159">
    <property type="entry name" value="1-PHOSPHATIDYLINOSITOL 4,5-BISPHOSPHATE PHOSPHODIESTERASE GAMMA"/>
    <property type="match status" value="1"/>
</dbReference>
<name>A0A7D9M8K8_PARCT</name>
<dbReference type="Proteomes" id="UP001152795">
    <property type="component" value="Unassembled WGS sequence"/>
</dbReference>
<dbReference type="InterPro" id="IPR017946">
    <property type="entry name" value="PLC-like_Pdiesterase_TIM-brl"/>
</dbReference>
<reference evidence="2" key="1">
    <citation type="submission" date="2020-04" db="EMBL/GenBank/DDBJ databases">
        <authorList>
            <person name="Alioto T."/>
            <person name="Alioto T."/>
            <person name="Gomez Garrido J."/>
        </authorList>
    </citation>
    <scope>NUCLEOTIDE SEQUENCE</scope>
    <source>
        <strain evidence="2">A484AB</strain>
    </source>
</reference>
<organism evidence="2 3">
    <name type="scientific">Paramuricea clavata</name>
    <name type="common">Red gorgonian</name>
    <name type="synonym">Violescent sea-whip</name>
    <dbReference type="NCBI Taxonomy" id="317549"/>
    <lineage>
        <taxon>Eukaryota</taxon>
        <taxon>Metazoa</taxon>
        <taxon>Cnidaria</taxon>
        <taxon>Anthozoa</taxon>
        <taxon>Octocorallia</taxon>
        <taxon>Malacalcyonacea</taxon>
        <taxon>Plexauridae</taxon>
        <taxon>Paramuricea</taxon>
    </lineage>
</organism>
<dbReference type="GO" id="GO:0051209">
    <property type="term" value="P:release of sequestered calcium ion into cytosol"/>
    <property type="evidence" value="ECO:0007669"/>
    <property type="project" value="TreeGrafter"/>
</dbReference>
<dbReference type="GO" id="GO:0004435">
    <property type="term" value="F:phosphatidylinositol-4,5-bisphosphate phospholipase C activity"/>
    <property type="evidence" value="ECO:0007669"/>
    <property type="project" value="UniProtKB-EC"/>
</dbReference>
<accession>A0A7D9M8K8</accession>
<evidence type="ECO:0000313" key="3">
    <source>
        <dbReference type="Proteomes" id="UP001152795"/>
    </source>
</evidence>
<dbReference type="SMART" id="SM00148">
    <property type="entry name" value="PLCXc"/>
    <property type="match status" value="1"/>
</dbReference>
<proteinExistence type="predicted"/>
<keyword evidence="3" id="KW-1185">Reference proteome</keyword>
<gene>
    <name evidence="2" type="ORF">PACLA_8A053191</name>
</gene>
<protein>
    <recommendedName>
        <fullName evidence="1">Phosphoinositide phospholipase C</fullName>
        <ecNumber evidence="1">3.1.4.11</ecNumber>
    </recommendedName>
</protein>
<dbReference type="Pfam" id="PF23583">
    <property type="entry name" value="EF_HAND_2_PLCG"/>
    <property type="match status" value="1"/>
</dbReference>
<dbReference type="EC" id="3.1.4.11" evidence="1"/>
<dbReference type="EMBL" id="CACRXK020034965">
    <property type="protein sequence ID" value="CAB4044438.1"/>
    <property type="molecule type" value="Genomic_DNA"/>
</dbReference>
<dbReference type="GO" id="GO:0048015">
    <property type="term" value="P:phosphatidylinositol-mediated signaling"/>
    <property type="evidence" value="ECO:0007669"/>
    <property type="project" value="TreeGrafter"/>
</dbReference>
<sequence>ENFAKKGETLKEHITKYLGEERGPEPHLTIPEFLDYIFSKTNSVFKEEHKEVYQDMTKPLSCYWIASSHNTYLTGNQLLSESSVEAYTRCLRMGCRCVECKKIVKFEKT</sequence>
<comment type="catalytic activity">
    <reaction evidence="1">
        <text>a 1,2-diacyl-sn-glycero-3-phospho-(1D-myo-inositol-4,5-bisphosphate) + H2O = 1D-myo-inositol 1,4,5-trisphosphate + a 1,2-diacyl-sn-glycerol + H(+)</text>
        <dbReference type="Rhea" id="RHEA:33179"/>
        <dbReference type="ChEBI" id="CHEBI:15377"/>
        <dbReference type="ChEBI" id="CHEBI:15378"/>
        <dbReference type="ChEBI" id="CHEBI:17815"/>
        <dbReference type="ChEBI" id="CHEBI:58456"/>
        <dbReference type="ChEBI" id="CHEBI:203600"/>
        <dbReference type="EC" id="3.1.4.11"/>
    </reaction>
</comment>
<dbReference type="PROSITE" id="PS50007">
    <property type="entry name" value="PIPLC_X_DOMAIN"/>
    <property type="match status" value="1"/>
</dbReference>
<dbReference type="GO" id="GO:0046488">
    <property type="term" value="P:phosphatidylinositol metabolic process"/>
    <property type="evidence" value="ECO:0007669"/>
    <property type="project" value="TreeGrafter"/>
</dbReference>
<dbReference type="PANTHER" id="PTHR10336">
    <property type="entry name" value="PHOSPHOINOSITIDE-SPECIFIC PHOSPHOLIPASE C FAMILY PROTEIN"/>
    <property type="match status" value="1"/>
</dbReference>
<dbReference type="InterPro" id="IPR057061">
    <property type="entry name" value="PLCG_EF-hand_2"/>
</dbReference>